<dbReference type="OrthoDB" id="2448611at2759"/>
<comment type="caution">
    <text evidence="1">The sequence shown here is derived from an EMBL/GenBank/DDBJ whole genome shotgun (WGS) entry which is preliminary data.</text>
</comment>
<dbReference type="AlphaFoldDB" id="A0A9P6IRS3"/>
<name>A0A9P6IRS3_MORAP</name>
<keyword evidence="2" id="KW-1185">Reference proteome</keyword>
<sequence length="106" mass="12698">MIDDVSHTRKIAKRRERWLEANEPVKAALEELSQTENAFQNARFQQEVDDAHQVRSRHRALLRGFENSRKRLKDLHNQRLRTKRTWSKVAAAERRYVQDHARNNDP</sequence>
<dbReference type="EMBL" id="JAAAHY010003422">
    <property type="protein sequence ID" value="KAF9942051.1"/>
    <property type="molecule type" value="Genomic_DNA"/>
</dbReference>
<dbReference type="Proteomes" id="UP000738359">
    <property type="component" value="Unassembled WGS sequence"/>
</dbReference>
<gene>
    <name evidence="1" type="ORF">BGZ70_006187</name>
</gene>
<evidence type="ECO:0000313" key="1">
    <source>
        <dbReference type="EMBL" id="KAF9942051.1"/>
    </source>
</evidence>
<organism evidence="1 2">
    <name type="scientific">Mortierella alpina</name>
    <name type="common">Oleaginous fungus</name>
    <name type="synonym">Mortierella renispora</name>
    <dbReference type="NCBI Taxonomy" id="64518"/>
    <lineage>
        <taxon>Eukaryota</taxon>
        <taxon>Fungi</taxon>
        <taxon>Fungi incertae sedis</taxon>
        <taxon>Mucoromycota</taxon>
        <taxon>Mortierellomycotina</taxon>
        <taxon>Mortierellomycetes</taxon>
        <taxon>Mortierellales</taxon>
        <taxon>Mortierellaceae</taxon>
        <taxon>Mortierella</taxon>
    </lineage>
</organism>
<proteinExistence type="predicted"/>
<accession>A0A9P6IRS3</accession>
<protein>
    <submittedName>
        <fullName evidence="1">Uncharacterized protein</fullName>
    </submittedName>
</protein>
<feature type="non-terminal residue" evidence="1">
    <location>
        <position position="106"/>
    </location>
</feature>
<reference evidence="1" key="1">
    <citation type="journal article" date="2020" name="Fungal Divers.">
        <title>Resolving the Mortierellaceae phylogeny through synthesis of multi-gene phylogenetics and phylogenomics.</title>
        <authorList>
            <person name="Vandepol N."/>
            <person name="Liber J."/>
            <person name="Desiro A."/>
            <person name="Na H."/>
            <person name="Kennedy M."/>
            <person name="Barry K."/>
            <person name="Grigoriev I.V."/>
            <person name="Miller A.N."/>
            <person name="O'Donnell K."/>
            <person name="Stajich J.E."/>
            <person name="Bonito G."/>
        </authorList>
    </citation>
    <scope>NUCLEOTIDE SEQUENCE</scope>
    <source>
        <strain evidence="1">CK1249</strain>
    </source>
</reference>
<evidence type="ECO:0000313" key="2">
    <source>
        <dbReference type="Proteomes" id="UP000738359"/>
    </source>
</evidence>